<feature type="transmembrane region" description="Helical" evidence="6">
    <location>
        <begin position="443"/>
        <end position="464"/>
    </location>
</feature>
<feature type="transmembrane region" description="Helical" evidence="6">
    <location>
        <begin position="188"/>
        <end position="208"/>
    </location>
</feature>
<evidence type="ECO:0000313" key="8">
    <source>
        <dbReference type="Proteomes" id="UP000242682"/>
    </source>
</evidence>
<feature type="transmembrane region" description="Helical" evidence="6">
    <location>
        <begin position="353"/>
        <end position="373"/>
    </location>
</feature>
<feature type="transmembrane region" description="Helical" evidence="6">
    <location>
        <begin position="385"/>
        <end position="403"/>
    </location>
</feature>
<evidence type="ECO:0000256" key="6">
    <source>
        <dbReference type="SAM" id="Phobius"/>
    </source>
</evidence>
<feature type="transmembrane region" description="Helical" evidence="6">
    <location>
        <begin position="53"/>
        <end position="72"/>
    </location>
</feature>
<dbReference type="PANTHER" id="PTHR30250:SF29">
    <property type="entry name" value="POLYSACCHARIDE BIOSYNTHESIS PROTEIN C-TERMINAL DOMAIN-CONTAINING PROTEIN"/>
    <property type="match status" value="1"/>
</dbReference>
<feature type="transmembrane region" description="Helical" evidence="6">
    <location>
        <begin position="229"/>
        <end position="249"/>
    </location>
</feature>
<dbReference type="RefSeq" id="WP_181313688.1">
    <property type="nucleotide sequence ID" value="NZ_PYAT01000018.1"/>
</dbReference>
<evidence type="ECO:0000256" key="3">
    <source>
        <dbReference type="ARBA" id="ARBA00022692"/>
    </source>
</evidence>
<feature type="transmembrane region" description="Helical" evidence="6">
    <location>
        <begin position="281"/>
        <end position="301"/>
    </location>
</feature>
<feature type="transmembrane region" description="Helical" evidence="6">
    <location>
        <begin position="322"/>
        <end position="341"/>
    </location>
</feature>
<proteinExistence type="predicted"/>
<feature type="transmembrane region" description="Helical" evidence="6">
    <location>
        <begin position="164"/>
        <end position="182"/>
    </location>
</feature>
<dbReference type="Proteomes" id="UP000242682">
    <property type="component" value="Unassembled WGS sequence"/>
</dbReference>
<keyword evidence="2" id="KW-1003">Cell membrane</keyword>
<comment type="subcellular location">
    <subcellularLocation>
        <location evidence="1">Cell membrane</location>
        <topology evidence="1">Multi-pass membrane protein</topology>
    </subcellularLocation>
</comment>
<dbReference type="PIRSF" id="PIRSF038958">
    <property type="entry name" value="PG_synth_SpoVB"/>
    <property type="match status" value="1"/>
</dbReference>
<evidence type="ECO:0000256" key="2">
    <source>
        <dbReference type="ARBA" id="ARBA00022475"/>
    </source>
</evidence>
<keyword evidence="3 6" id="KW-0812">Transmembrane</keyword>
<gene>
    <name evidence="7" type="ORF">B0H99_11830</name>
</gene>
<organism evidence="7 8">
    <name type="scientific">Planomicrobium soli</name>
    <dbReference type="NCBI Taxonomy" id="1176648"/>
    <lineage>
        <taxon>Bacteria</taxon>
        <taxon>Bacillati</taxon>
        <taxon>Bacillota</taxon>
        <taxon>Bacilli</taxon>
        <taxon>Bacillales</taxon>
        <taxon>Caryophanaceae</taxon>
        <taxon>Planomicrobium</taxon>
    </lineage>
</organism>
<dbReference type="InterPro" id="IPR050833">
    <property type="entry name" value="Poly_Biosynth_Transport"/>
</dbReference>
<accession>A0A2P8FZI7</accession>
<dbReference type="AlphaFoldDB" id="A0A2P8FZI7"/>
<feature type="transmembrane region" description="Helical" evidence="6">
    <location>
        <begin position="125"/>
        <end position="143"/>
    </location>
</feature>
<keyword evidence="8" id="KW-1185">Reference proteome</keyword>
<feature type="transmembrane region" description="Helical" evidence="6">
    <location>
        <begin position="476"/>
        <end position="499"/>
    </location>
</feature>
<name>A0A2P8FZI7_9BACL</name>
<evidence type="ECO:0000256" key="1">
    <source>
        <dbReference type="ARBA" id="ARBA00004651"/>
    </source>
</evidence>
<comment type="caution">
    <text evidence="7">The sequence shown here is derived from an EMBL/GenBank/DDBJ whole genome shotgun (WGS) entry which is preliminary data.</text>
</comment>
<dbReference type="PANTHER" id="PTHR30250">
    <property type="entry name" value="PST FAMILY PREDICTED COLANIC ACID TRANSPORTER"/>
    <property type="match status" value="1"/>
</dbReference>
<dbReference type="InterPro" id="IPR002797">
    <property type="entry name" value="Polysacc_synth"/>
</dbReference>
<reference evidence="7 8" key="1">
    <citation type="submission" date="2018-03" db="EMBL/GenBank/DDBJ databases">
        <title>Genomic Encyclopedia of Type Strains, Phase III (KMG-III): the genomes of soil and plant-associated and newly described type strains.</title>
        <authorList>
            <person name="Whitman W."/>
        </authorList>
    </citation>
    <scope>NUCLEOTIDE SEQUENCE [LARGE SCALE GENOMIC DNA]</scope>
    <source>
        <strain evidence="7 8">CGMCC 1.12259</strain>
    </source>
</reference>
<sequence length="531" mass="58486">MNNEGTMKSFMKGAVLLTLASLMVKLLSAVYRVPFQNMVGDQGFYIYQQVYPFIGIFSIWTSYGFAVAVSKVMADHEAHHYSAILRTAFSCIAAISMLFFALLFFGSDILANWMGDEKLGGLLKVSAFAILLMPPLAILKGYFQSHNRMEPVAYAQVWDQAVRVSIILLGTWLLLSNGASLYTAGQMAIFGTVAGGIAGLLLLLWHFRKSSAALPKAVPLQKGPILKKLMAISLSVSMSALILLLFQLVDSFTVFRLLTESGVERMAAMEQKGVYDRGQPLVQFGLLIATSLALAIVPLIAHMFKKKSGRSANLYAQLAFRTSFLFAFAAAVGLTCVMPYVNEALFQTREESFTLIIFSWQIVWMSLLLVMNAMLQGLGKAKMPALLLTGGILVKIACNWLLIPVWGVTGAAVAGNIALGFIVAGLFLYFKKVWPLRFAPVRYYGWLFVAGSAMSGIVILWALLSDWVLFDGLPSRWAALFTTFTAVPLGAIIFLLIIAKSRIITEKEWYIIPFGRKLAGLQLAINSRRKR</sequence>
<dbReference type="InterPro" id="IPR024923">
    <property type="entry name" value="PG_synth_SpoVB"/>
</dbReference>
<feature type="transmembrane region" description="Helical" evidence="6">
    <location>
        <begin position="409"/>
        <end position="431"/>
    </location>
</feature>
<keyword evidence="5 6" id="KW-0472">Membrane</keyword>
<evidence type="ECO:0000256" key="4">
    <source>
        <dbReference type="ARBA" id="ARBA00022989"/>
    </source>
</evidence>
<evidence type="ECO:0000313" key="7">
    <source>
        <dbReference type="EMBL" id="PSL27127.1"/>
    </source>
</evidence>
<dbReference type="GO" id="GO:0005886">
    <property type="term" value="C:plasma membrane"/>
    <property type="evidence" value="ECO:0007669"/>
    <property type="project" value="UniProtKB-SubCell"/>
</dbReference>
<dbReference type="Pfam" id="PF01943">
    <property type="entry name" value="Polysacc_synt"/>
    <property type="match status" value="1"/>
</dbReference>
<feature type="transmembrane region" description="Helical" evidence="6">
    <location>
        <begin position="84"/>
        <end position="105"/>
    </location>
</feature>
<dbReference type="EMBL" id="PYAT01000018">
    <property type="protein sequence ID" value="PSL27127.1"/>
    <property type="molecule type" value="Genomic_DNA"/>
</dbReference>
<dbReference type="CDD" id="cd13124">
    <property type="entry name" value="MATE_SpoVB_like"/>
    <property type="match status" value="1"/>
</dbReference>
<keyword evidence="4 6" id="KW-1133">Transmembrane helix</keyword>
<evidence type="ECO:0000256" key="5">
    <source>
        <dbReference type="ARBA" id="ARBA00023136"/>
    </source>
</evidence>
<protein>
    <submittedName>
        <fullName evidence="7">O-antigen/teichoic acid export membrane protein</fullName>
    </submittedName>
</protein>